<dbReference type="STRING" id="1266370.NITGR_150034"/>
<dbReference type="InParanoid" id="M1YVP7"/>
<dbReference type="OrthoDB" id="827535at2"/>
<sequence length="333" mass="35847">MIYRFLSFLFVLTLTGALVGCASPVKQGLDLGDPASIVDAPAPATVSQGEGIKVVAMPLKQSVELGEPVYLAVQVTNMRGEPVSLIGSLKPGEGLIEVYSIGANGEKKILLPLSASDFSGSTTLGPDQTAGEVFPIFFGANGWNFNEAGEYRISVQLEVPAEGGFSAFASEPAVIKVGSSKAGKALVSVDNPSNMEAGKFLLWRRGDHLEAGIKFLTTLSEQHPNSALSSYISAARVQSYSEPFANYTLKEVRAPDCEQANALRKTVNMNVLPENLLIEDFIAQAHCHAESQNWDAAREALDAGSRLASDRPEFRAYSRSIEEMQKRLSKYLK</sequence>
<dbReference type="HOGENOM" id="CLU_833750_0_0_0"/>
<reference evidence="2 3" key="1">
    <citation type="journal article" date="2013" name="Front. Microbiol.">
        <title>The genome of Nitrospina gracilis illuminates the metabolism and evolution of the major marine nitrite oxidizer.</title>
        <authorList>
            <person name="Luecker S."/>
            <person name="Nowka B."/>
            <person name="Rattei T."/>
            <person name="Spieck E."/>
            <person name="and Daims H."/>
        </authorList>
    </citation>
    <scope>NUCLEOTIDE SEQUENCE [LARGE SCALE GENOMIC DNA]</scope>
    <source>
        <strain evidence="2 3">3/211</strain>
    </source>
</reference>
<comment type="caution">
    <text evidence="2">The sequence shown here is derived from an EMBL/GenBank/DDBJ whole genome shotgun (WGS) entry which is preliminary data.</text>
</comment>
<feature type="signal peptide" evidence="1">
    <location>
        <begin position="1"/>
        <end position="22"/>
    </location>
</feature>
<evidence type="ECO:0000313" key="3">
    <source>
        <dbReference type="Proteomes" id="UP000011704"/>
    </source>
</evidence>
<protein>
    <recommendedName>
        <fullName evidence="4">Lipoprotein</fullName>
    </recommendedName>
</protein>
<proteinExistence type="predicted"/>
<dbReference type="EMBL" id="CAQJ01000017">
    <property type="protein sequence ID" value="CCQ89666.1"/>
    <property type="molecule type" value="Genomic_DNA"/>
</dbReference>
<evidence type="ECO:0008006" key="4">
    <source>
        <dbReference type="Google" id="ProtNLM"/>
    </source>
</evidence>
<organism evidence="2 3">
    <name type="scientific">Nitrospina gracilis (strain 3/211)</name>
    <dbReference type="NCBI Taxonomy" id="1266370"/>
    <lineage>
        <taxon>Bacteria</taxon>
        <taxon>Pseudomonadati</taxon>
        <taxon>Nitrospinota/Tectimicrobiota group</taxon>
        <taxon>Nitrospinota</taxon>
        <taxon>Nitrospinia</taxon>
        <taxon>Nitrospinales</taxon>
        <taxon>Nitrospinaceae</taxon>
        <taxon>Nitrospina</taxon>
    </lineage>
</organism>
<feature type="chain" id="PRO_5004019459" description="Lipoprotein" evidence="1">
    <location>
        <begin position="23"/>
        <end position="333"/>
    </location>
</feature>
<dbReference type="Proteomes" id="UP000011704">
    <property type="component" value="Unassembled WGS sequence"/>
</dbReference>
<name>M1YVP7_NITG3</name>
<accession>M1YVP7</accession>
<keyword evidence="3" id="KW-1185">Reference proteome</keyword>
<keyword evidence="1" id="KW-0732">Signal</keyword>
<dbReference type="RefSeq" id="WP_005006351.1">
    <property type="nucleotide sequence ID" value="NZ_HG422173.1"/>
</dbReference>
<evidence type="ECO:0000256" key="1">
    <source>
        <dbReference type="SAM" id="SignalP"/>
    </source>
</evidence>
<gene>
    <name evidence="2" type="ORF">NITGR_150034</name>
</gene>
<dbReference type="PROSITE" id="PS51257">
    <property type="entry name" value="PROKAR_LIPOPROTEIN"/>
    <property type="match status" value="1"/>
</dbReference>
<evidence type="ECO:0000313" key="2">
    <source>
        <dbReference type="EMBL" id="CCQ89666.1"/>
    </source>
</evidence>
<dbReference type="AlphaFoldDB" id="M1YVP7"/>